<evidence type="ECO:0000313" key="2">
    <source>
        <dbReference type="EMBL" id="XFO71766.1"/>
    </source>
</evidence>
<feature type="transmembrane region" description="Helical" evidence="1">
    <location>
        <begin position="68"/>
        <end position="86"/>
    </location>
</feature>
<proteinExistence type="predicted"/>
<evidence type="ECO:0000313" key="3">
    <source>
        <dbReference type="Proteomes" id="UP000216052"/>
    </source>
</evidence>
<feature type="transmembrane region" description="Helical" evidence="1">
    <location>
        <begin position="128"/>
        <end position="149"/>
    </location>
</feature>
<dbReference type="RefSeq" id="WP_093794488.1">
    <property type="nucleotide sequence ID" value="NZ_CP155571.1"/>
</dbReference>
<reference evidence="2" key="1">
    <citation type="submission" date="2024-05" db="EMBL/GenBank/DDBJ databases">
        <title>Isolation and characterization of Sporomusa carbonis sp. nov., a carboxydotrophic hydrogenogen in the genus of Sporomusa isolated from a charcoal burning pile.</title>
        <authorList>
            <person name="Boeer T."/>
            <person name="Rosenbaum F."/>
            <person name="Eysell L."/>
            <person name="Mueller V."/>
            <person name="Daniel R."/>
            <person name="Poehlein A."/>
        </authorList>
    </citation>
    <scope>NUCLEOTIDE SEQUENCE [LARGE SCALE GENOMIC DNA]</scope>
    <source>
        <strain evidence="2">DSM 3132</strain>
    </source>
</reference>
<keyword evidence="1" id="KW-0812">Transmembrane</keyword>
<dbReference type="Proteomes" id="UP000216052">
    <property type="component" value="Chromosome"/>
</dbReference>
<protein>
    <submittedName>
        <fullName evidence="2">Uncharacterized protein</fullName>
    </submittedName>
</protein>
<gene>
    <name evidence="2" type="ORF">SPACI_018030</name>
</gene>
<sequence length="155" mass="17279">MNNSNTKKEILLWSIAFPGFGQLLNGKLVKGSLFILLEFLVNMNGNINIVIIASFYWDIKSAVNLANYQWLMFYPCIYVFAIWDAYRDAGGGTAPFTFLPFVLAAYLGTIGVIFSPTFAIGHHVLGPIWAPILSMCMGVGIGLIIQQYLNKNYKN</sequence>
<feature type="transmembrane region" description="Helical" evidence="1">
    <location>
        <begin position="98"/>
        <end position="122"/>
    </location>
</feature>
<keyword evidence="1" id="KW-0472">Membrane</keyword>
<evidence type="ECO:0000256" key="1">
    <source>
        <dbReference type="SAM" id="Phobius"/>
    </source>
</evidence>
<feature type="transmembrane region" description="Helical" evidence="1">
    <location>
        <begin position="33"/>
        <end position="56"/>
    </location>
</feature>
<keyword evidence="3" id="KW-1185">Reference proteome</keyword>
<organism evidence="2 3">
    <name type="scientific">Sporomusa acidovorans (strain ATCC 49682 / DSM 3132 / Mol)</name>
    <dbReference type="NCBI Taxonomy" id="1123286"/>
    <lineage>
        <taxon>Bacteria</taxon>
        <taxon>Bacillati</taxon>
        <taxon>Bacillota</taxon>
        <taxon>Negativicutes</taxon>
        <taxon>Selenomonadales</taxon>
        <taxon>Sporomusaceae</taxon>
        <taxon>Sporomusa</taxon>
    </lineage>
</organism>
<dbReference type="EMBL" id="CP155571">
    <property type="protein sequence ID" value="XFO71766.1"/>
    <property type="molecule type" value="Genomic_DNA"/>
</dbReference>
<accession>A0ABZ3J0V6</accession>
<name>A0ABZ3J0V6_SPOA4</name>
<keyword evidence="1" id="KW-1133">Transmembrane helix</keyword>